<keyword evidence="5" id="KW-0597">Phosphoprotein</keyword>
<dbReference type="RefSeq" id="WP_159755906.1">
    <property type="nucleotide sequence ID" value="NZ_WUQX01000001.1"/>
</dbReference>
<dbReference type="InterPro" id="IPR005467">
    <property type="entry name" value="His_kinase_dom"/>
</dbReference>
<dbReference type="EC" id="2.7.13.3" evidence="3"/>
<evidence type="ECO:0000256" key="2">
    <source>
        <dbReference type="ARBA" id="ARBA00004651"/>
    </source>
</evidence>
<evidence type="ECO:0000256" key="5">
    <source>
        <dbReference type="ARBA" id="ARBA00022553"/>
    </source>
</evidence>
<dbReference type="InterPro" id="IPR036097">
    <property type="entry name" value="HisK_dim/P_sf"/>
</dbReference>
<dbReference type="InterPro" id="IPR036890">
    <property type="entry name" value="HATPase_C_sf"/>
</dbReference>
<protein>
    <recommendedName>
        <fullName evidence="3">histidine kinase</fullName>
        <ecNumber evidence="3">2.7.13.3</ecNumber>
    </recommendedName>
</protein>
<gene>
    <name evidence="13" type="ORF">GN277_26620</name>
</gene>
<feature type="transmembrane region" description="Helical" evidence="11">
    <location>
        <begin position="12"/>
        <end position="35"/>
    </location>
</feature>
<dbReference type="SUPFAM" id="SSF55874">
    <property type="entry name" value="ATPase domain of HSP90 chaperone/DNA topoisomerase II/histidine kinase"/>
    <property type="match status" value="1"/>
</dbReference>
<keyword evidence="11" id="KW-0472">Membrane</keyword>
<dbReference type="SMART" id="SM00387">
    <property type="entry name" value="HATPase_c"/>
    <property type="match status" value="1"/>
</dbReference>
<evidence type="ECO:0000256" key="10">
    <source>
        <dbReference type="ARBA" id="ARBA00023012"/>
    </source>
</evidence>
<keyword evidence="14" id="KW-1185">Reference proteome</keyword>
<evidence type="ECO:0000313" key="14">
    <source>
        <dbReference type="Proteomes" id="UP000460412"/>
    </source>
</evidence>
<evidence type="ECO:0000256" key="9">
    <source>
        <dbReference type="ARBA" id="ARBA00022840"/>
    </source>
</evidence>
<dbReference type="CDD" id="cd00075">
    <property type="entry name" value="HATPase"/>
    <property type="match status" value="1"/>
</dbReference>
<proteinExistence type="predicted"/>
<evidence type="ECO:0000256" key="6">
    <source>
        <dbReference type="ARBA" id="ARBA00022679"/>
    </source>
</evidence>
<keyword evidence="10" id="KW-0902">Two-component regulatory system</keyword>
<evidence type="ECO:0000256" key="7">
    <source>
        <dbReference type="ARBA" id="ARBA00022741"/>
    </source>
</evidence>
<dbReference type="Gene3D" id="1.10.287.130">
    <property type="match status" value="1"/>
</dbReference>
<comment type="catalytic activity">
    <reaction evidence="1">
        <text>ATP + protein L-histidine = ADP + protein N-phospho-L-histidine.</text>
        <dbReference type="EC" id="2.7.13.3"/>
    </reaction>
</comment>
<sequence>MKSIPKLIRRFLAILLLSIILLFFLNIIILITLSLQQTPGASAWTTAMETGAALQKQDTGDGYILAEEVALELEREHVWGILIDNRTHKVSWHTEHLPEDIPLEYSLSDIASLTRGYLMDYPTFPGESADGLVVLGYPKDRYWKHMYPNWDYDFIANLPKYMLNVLIVNGGLIFLIYFIANMKLLRSVKPIAEGIQKLPTKEPVCVKEKGLLSELAANINQTSEILEFQNYQLKKKETARANWIAGVSHDIRTPLSMVMGYAGQLENSSRLTADERQKVSVILQQSERMRNLINDLNLASKLEYDMQPIHCTQENAVAIARQVVVDFINIDVDGRYPIEWVTEPQVTVCPVNVDKELLKRAVSNLIQNCINHNEDGCTVYVSVHKDCAGQNLPQSSGFVKSEDSGLQDYYVLRVEDDGRGMSADELKRLNDTPHYMMCDSEISKQRHGLGLLIVRKIAQSHGGSIVMSQSVYGGLCVEIRLPAYYLE</sequence>
<dbReference type="AlphaFoldDB" id="A0A7X3MLS3"/>
<evidence type="ECO:0000256" key="8">
    <source>
        <dbReference type="ARBA" id="ARBA00022777"/>
    </source>
</evidence>
<reference evidence="13 14" key="1">
    <citation type="submission" date="2019-12" db="EMBL/GenBank/DDBJ databases">
        <title>Sporaefaciens musculi gen. nov., sp. nov., a novel bacterium isolated from the caecum of an obese mouse.</title>
        <authorList>
            <person name="Rasmussen T.S."/>
            <person name="Streidl T."/>
            <person name="Hitch T.C.A."/>
            <person name="Wortmann E."/>
            <person name="Deptula P."/>
            <person name="Hansen M."/>
            <person name="Nielsen D.S."/>
            <person name="Clavel T."/>
            <person name="Vogensen F.K."/>
        </authorList>
    </citation>
    <scope>NUCLEOTIDE SEQUENCE [LARGE SCALE GENOMIC DNA]</scope>
    <source>
        <strain evidence="13 14">WCA-9-b2</strain>
    </source>
</reference>
<accession>A0A7X3MLS3</accession>
<evidence type="ECO:0000259" key="12">
    <source>
        <dbReference type="PROSITE" id="PS50109"/>
    </source>
</evidence>
<dbReference type="GO" id="GO:0000155">
    <property type="term" value="F:phosphorelay sensor kinase activity"/>
    <property type="evidence" value="ECO:0007669"/>
    <property type="project" value="InterPro"/>
</dbReference>
<dbReference type="InterPro" id="IPR003594">
    <property type="entry name" value="HATPase_dom"/>
</dbReference>
<evidence type="ECO:0000313" key="13">
    <source>
        <dbReference type="EMBL" id="MXP78784.1"/>
    </source>
</evidence>
<dbReference type="PRINTS" id="PR00344">
    <property type="entry name" value="BCTRLSENSOR"/>
</dbReference>
<evidence type="ECO:0000256" key="4">
    <source>
        <dbReference type="ARBA" id="ARBA00022475"/>
    </source>
</evidence>
<organism evidence="13 14">
    <name type="scientific">Sporofaciens musculi</name>
    <dbReference type="NCBI Taxonomy" id="2681861"/>
    <lineage>
        <taxon>Bacteria</taxon>
        <taxon>Bacillati</taxon>
        <taxon>Bacillota</taxon>
        <taxon>Clostridia</taxon>
        <taxon>Lachnospirales</taxon>
        <taxon>Lachnospiraceae</taxon>
        <taxon>Sporofaciens</taxon>
    </lineage>
</organism>
<name>A0A7X3MLS3_9FIRM</name>
<keyword evidence="8 13" id="KW-0418">Kinase</keyword>
<dbReference type="PANTHER" id="PTHR44936">
    <property type="entry name" value="SENSOR PROTEIN CREC"/>
    <property type="match status" value="1"/>
</dbReference>
<keyword evidence="9" id="KW-0067">ATP-binding</keyword>
<feature type="domain" description="Histidine kinase" evidence="12">
    <location>
        <begin position="246"/>
        <end position="485"/>
    </location>
</feature>
<dbReference type="EMBL" id="WUQX01000001">
    <property type="protein sequence ID" value="MXP78784.1"/>
    <property type="molecule type" value="Genomic_DNA"/>
</dbReference>
<comment type="caution">
    <text evidence="13">The sequence shown here is derived from an EMBL/GenBank/DDBJ whole genome shotgun (WGS) entry which is preliminary data.</text>
</comment>
<keyword evidence="11" id="KW-0812">Transmembrane</keyword>
<keyword evidence="11" id="KW-1133">Transmembrane helix</keyword>
<evidence type="ECO:0000256" key="3">
    <source>
        <dbReference type="ARBA" id="ARBA00012438"/>
    </source>
</evidence>
<feature type="transmembrane region" description="Helical" evidence="11">
    <location>
        <begin position="161"/>
        <end position="180"/>
    </location>
</feature>
<dbReference type="SUPFAM" id="SSF47384">
    <property type="entry name" value="Homodimeric domain of signal transducing histidine kinase"/>
    <property type="match status" value="1"/>
</dbReference>
<evidence type="ECO:0000256" key="1">
    <source>
        <dbReference type="ARBA" id="ARBA00000085"/>
    </source>
</evidence>
<dbReference type="Pfam" id="PF00512">
    <property type="entry name" value="HisKA"/>
    <property type="match status" value="1"/>
</dbReference>
<dbReference type="SMART" id="SM00388">
    <property type="entry name" value="HisKA"/>
    <property type="match status" value="1"/>
</dbReference>
<dbReference type="Gene3D" id="3.30.565.10">
    <property type="entry name" value="Histidine kinase-like ATPase, C-terminal domain"/>
    <property type="match status" value="1"/>
</dbReference>
<dbReference type="InterPro" id="IPR050980">
    <property type="entry name" value="2C_sensor_his_kinase"/>
</dbReference>
<dbReference type="GO" id="GO:0005524">
    <property type="term" value="F:ATP binding"/>
    <property type="evidence" value="ECO:0007669"/>
    <property type="project" value="UniProtKB-KW"/>
</dbReference>
<dbReference type="InterPro" id="IPR004358">
    <property type="entry name" value="Sig_transdc_His_kin-like_C"/>
</dbReference>
<keyword evidence="4" id="KW-1003">Cell membrane</keyword>
<dbReference type="InterPro" id="IPR003661">
    <property type="entry name" value="HisK_dim/P_dom"/>
</dbReference>
<evidence type="ECO:0000256" key="11">
    <source>
        <dbReference type="SAM" id="Phobius"/>
    </source>
</evidence>
<dbReference type="CDD" id="cd00082">
    <property type="entry name" value="HisKA"/>
    <property type="match status" value="1"/>
</dbReference>
<comment type="subcellular location">
    <subcellularLocation>
        <location evidence="2">Cell membrane</location>
        <topology evidence="2">Multi-pass membrane protein</topology>
    </subcellularLocation>
</comment>
<keyword evidence="7" id="KW-0547">Nucleotide-binding</keyword>
<dbReference type="PANTHER" id="PTHR44936:SF10">
    <property type="entry name" value="SENSOR PROTEIN RSTB"/>
    <property type="match status" value="1"/>
</dbReference>
<dbReference type="PROSITE" id="PS50109">
    <property type="entry name" value="HIS_KIN"/>
    <property type="match status" value="1"/>
</dbReference>
<keyword evidence="6" id="KW-0808">Transferase</keyword>
<dbReference type="Pfam" id="PF02518">
    <property type="entry name" value="HATPase_c"/>
    <property type="match status" value="1"/>
</dbReference>
<dbReference type="Proteomes" id="UP000460412">
    <property type="component" value="Unassembled WGS sequence"/>
</dbReference>
<dbReference type="GO" id="GO:0005886">
    <property type="term" value="C:plasma membrane"/>
    <property type="evidence" value="ECO:0007669"/>
    <property type="project" value="UniProtKB-SubCell"/>
</dbReference>